<protein>
    <submittedName>
        <fullName evidence="1">Uncharacterized protein</fullName>
    </submittedName>
</protein>
<reference evidence="1" key="1">
    <citation type="journal article" date="2020" name="Nature">
        <title>Giant virus diversity and host interactions through global metagenomics.</title>
        <authorList>
            <person name="Schulz F."/>
            <person name="Roux S."/>
            <person name="Paez-Espino D."/>
            <person name="Jungbluth S."/>
            <person name="Walsh D.A."/>
            <person name="Denef V.J."/>
            <person name="McMahon K.D."/>
            <person name="Konstantinidis K.T."/>
            <person name="Eloe-Fadrosh E.A."/>
            <person name="Kyrpides N.C."/>
            <person name="Woyke T."/>
        </authorList>
    </citation>
    <scope>NUCLEOTIDE SEQUENCE</scope>
    <source>
        <strain evidence="1">GVMAG-M-3300001351-8</strain>
    </source>
</reference>
<proteinExistence type="predicted"/>
<evidence type="ECO:0000313" key="1">
    <source>
        <dbReference type="EMBL" id="QHT28715.1"/>
    </source>
</evidence>
<dbReference type="AlphaFoldDB" id="A0A6C0EMX8"/>
<dbReference type="EMBL" id="MN738864">
    <property type="protein sequence ID" value="QHT28715.1"/>
    <property type="molecule type" value="Genomic_DNA"/>
</dbReference>
<sequence length="35" mass="4152">MFSLVYYQCLYRIESEKQKLKELAKLSYSVSSSTK</sequence>
<name>A0A6C0EMX8_9ZZZZ</name>
<organism evidence="1">
    <name type="scientific">viral metagenome</name>
    <dbReference type="NCBI Taxonomy" id="1070528"/>
    <lineage>
        <taxon>unclassified sequences</taxon>
        <taxon>metagenomes</taxon>
        <taxon>organismal metagenomes</taxon>
    </lineage>
</organism>
<accession>A0A6C0EMX8</accession>